<name>A0A1G1W9I5_9BACT</name>
<dbReference type="PIRSF" id="PIRSF002181">
    <property type="entry name" value="Ribosomal_L13"/>
    <property type="match status" value="1"/>
</dbReference>
<comment type="subunit">
    <text evidence="4">Part of the 50S ribosomal subunit.</text>
</comment>
<dbReference type="GO" id="GO:0017148">
    <property type="term" value="P:negative regulation of translation"/>
    <property type="evidence" value="ECO:0007669"/>
    <property type="project" value="TreeGrafter"/>
</dbReference>
<comment type="function">
    <text evidence="4">This protein is one of the early assembly proteins of the 50S ribosomal subunit, although it is not seen to bind rRNA by itself. It is important during the early stages of 50S assembly.</text>
</comment>
<reference evidence="5 6" key="1">
    <citation type="journal article" date="2016" name="Nat. Commun.">
        <title>Thousands of microbial genomes shed light on interconnected biogeochemical processes in an aquifer system.</title>
        <authorList>
            <person name="Anantharaman K."/>
            <person name="Brown C.T."/>
            <person name="Hug L.A."/>
            <person name="Sharon I."/>
            <person name="Castelle C.J."/>
            <person name="Probst A.J."/>
            <person name="Thomas B.C."/>
            <person name="Singh A."/>
            <person name="Wilkins M.J."/>
            <person name="Karaoz U."/>
            <person name="Brodie E.L."/>
            <person name="Williams K.H."/>
            <person name="Hubbard S.S."/>
            <person name="Banfield J.F."/>
        </authorList>
    </citation>
    <scope>NUCLEOTIDE SEQUENCE [LARGE SCALE GENOMIC DNA]</scope>
</reference>
<dbReference type="Pfam" id="PF00572">
    <property type="entry name" value="Ribosomal_L13"/>
    <property type="match status" value="1"/>
</dbReference>
<accession>A0A1G1W9I5</accession>
<dbReference type="SUPFAM" id="SSF52161">
    <property type="entry name" value="Ribosomal protein L13"/>
    <property type="match status" value="1"/>
</dbReference>
<dbReference type="AlphaFoldDB" id="A0A1G1W9I5"/>
<dbReference type="STRING" id="1802593.A2172_01500"/>
<protein>
    <recommendedName>
        <fullName evidence="4">Large ribosomal subunit protein uL13</fullName>
    </recommendedName>
</protein>
<gene>
    <name evidence="4" type="primary">rplM</name>
    <name evidence="5" type="ORF">A2172_01500</name>
</gene>
<comment type="similarity">
    <text evidence="1 4">Belongs to the universal ribosomal protein uL13 family.</text>
</comment>
<sequence>MEKKIASTTRQRTPKKLEPERNWFLFDAEDEILGRLAAKIAPILMGKNKVSWLPYLDKGDFVVVVNASKVAISGNKEEDKKYYRYSGYPGGLKTENLKVKRATKPQDIIYHAVAGMLPKTKLGRQMIKKLFVYPCDKHPHEAQKPVKMGG</sequence>
<evidence type="ECO:0000256" key="4">
    <source>
        <dbReference type="HAMAP-Rule" id="MF_01366"/>
    </source>
</evidence>
<dbReference type="Gene3D" id="3.90.1180.10">
    <property type="entry name" value="Ribosomal protein L13"/>
    <property type="match status" value="1"/>
</dbReference>
<keyword evidence="3 4" id="KW-0687">Ribonucleoprotein</keyword>
<organism evidence="5 6">
    <name type="scientific">Candidatus Woykebacteria bacterium RBG_13_40_15</name>
    <dbReference type="NCBI Taxonomy" id="1802593"/>
    <lineage>
        <taxon>Bacteria</taxon>
        <taxon>Candidatus Woykeibacteriota</taxon>
    </lineage>
</organism>
<dbReference type="PANTHER" id="PTHR11545">
    <property type="entry name" value="RIBOSOMAL PROTEIN L13"/>
    <property type="match status" value="1"/>
</dbReference>
<evidence type="ECO:0000256" key="2">
    <source>
        <dbReference type="ARBA" id="ARBA00022980"/>
    </source>
</evidence>
<dbReference type="CDD" id="cd00392">
    <property type="entry name" value="Ribosomal_L13"/>
    <property type="match status" value="1"/>
</dbReference>
<dbReference type="GO" id="GO:0003735">
    <property type="term" value="F:structural constituent of ribosome"/>
    <property type="evidence" value="ECO:0007669"/>
    <property type="project" value="InterPro"/>
</dbReference>
<dbReference type="PANTHER" id="PTHR11545:SF2">
    <property type="entry name" value="LARGE RIBOSOMAL SUBUNIT PROTEIN UL13M"/>
    <property type="match status" value="1"/>
</dbReference>
<dbReference type="EMBL" id="MHCP01000015">
    <property type="protein sequence ID" value="OGY24200.1"/>
    <property type="molecule type" value="Genomic_DNA"/>
</dbReference>
<evidence type="ECO:0000256" key="3">
    <source>
        <dbReference type="ARBA" id="ARBA00023274"/>
    </source>
</evidence>
<evidence type="ECO:0000256" key="1">
    <source>
        <dbReference type="ARBA" id="ARBA00006227"/>
    </source>
</evidence>
<proteinExistence type="inferred from homology"/>
<evidence type="ECO:0000313" key="6">
    <source>
        <dbReference type="Proteomes" id="UP000176631"/>
    </source>
</evidence>
<dbReference type="InterPro" id="IPR005823">
    <property type="entry name" value="Ribosomal_uL13_bac-type"/>
</dbReference>
<dbReference type="HAMAP" id="MF_01366">
    <property type="entry name" value="Ribosomal_uL13"/>
    <property type="match status" value="1"/>
</dbReference>
<evidence type="ECO:0000313" key="5">
    <source>
        <dbReference type="EMBL" id="OGY24200.1"/>
    </source>
</evidence>
<dbReference type="GO" id="GO:0006412">
    <property type="term" value="P:translation"/>
    <property type="evidence" value="ECO:0007669"/>
    <property type="project" value="UniProtKB-UniRule"/>
</dbReference>
<dbReference type="InterPro" id="IPR005822">
    <property type="entry name" value="Ribosomal_uL13"/>
</dbReference>
<dbReference type="InterPro" id="IPR036899">
    <property type="entry name" value="Ribosomal_uL13_sf"/>
</dbReference>
<dbReference type="GO" id="GO:0003729">
    <property type="term" value="F:mRNA binding"/>
    <property type="evidence" value="ECO:0007669"/>
    <property type="project" value="TreeGrafter"/>
</dbReference>
<dbReference type="GO" id="GO:0022625">
    <property type="term" value="C:cytosolic large ribosomal subunit"/>
    <property type="evidence" value="ECO:0007669"/>
    <property type="project" value="TreeGrafter"/>
</dbReference>
<dbReference type="NCBIfam" id="TIGR01066">
    <property type="entry name" value="rplM_bact"/>
    <property type="match status" value="1"/>
</dbReference>
<comment type="caution">
    <text evidence="5">The sequence shown here is derived from an EMBL/GenBank/DDBJ whole genome shotgun (WGS) entry which is preliminary data.</text>
</comment>
<dbReference type="Proteomes" id="UP000176631">
    <property type="component" value="Unassembled WGS sequence"/>
</dbReference>
<keyword evidence="2 4" id="KW-0689">Ribosomal protein</keyword>